<gene>
    <name evidence="7" type="ORF">FISHEDRAFT_48200</name>
</gene>
<protein>
    <submittedName>
        <fullName evidence="7">Clathrin adaptor, mu subunit</fullName>
    </submittedName>
</protein>
<dbReference type="CDD" id="cd14837">
    <property type="entry name" value="AP3_Mu_N"/>
    <property type="match status" value="1"/>
</dbReference>
<name>A0A0D7A6I4_9AGAR</name>
<evidence type="ECO:0000256" key="1">
    <source>
        <dbReference type="ARBA" id="ARBA00004308"/>
    </source>
</evidence>
<dbReference type="Pfam" id="PF00928">
    <property type="entry name" value="Adap_comp_sub"/>
    <property type="match status" value="1"/>
</dbReference>
<accession>A0A0D7A6I4</accession>
<dbReference type="InterPro" id="IPR022775">
    <property type="entry name" value="AP_mu_sigma_su"/>
</dbReference>
<dbReference type="PANTHER" id="PTHR10529">
    <property type="entry name" value="AP COMPLEX SUBUNIT MU"/>
    <property type="match status" value="1"/>
</dbReference>
<evidence type="ECO:0000256" key="3">
    <source>
        <dbReference type="ARBA" id="ARBA00022927"/>
    </source>
</evidence>
<dbReference type="PRINTS" id="PR00314">
    <property type="entry name" value="CLATHRINADPT"/>
</dbReference>
<evidence type="ECO:0000256" key="2">
    <source>
        <dbReference type="ARBA" id="ARBA00022448"/>
    </source>
</evidence>
<dbReference type="PIRSF" id="PIRSF005992">
    <property type="entry name" value="Clathrin_mu"/>
    <property type="match status" value="1"/>
</dbReference>
<dbReference type="CDD" id="cd09252">
    <property type="entry name" value="AP-3_Mu3_Cterm"/>
    <property type="match status" value="1"/>
</dbReference>
<proteinExistence type="inferred from homology"/>
<dbReference type="InterPro" id="IPR036168">
    <property type="entry name" value="AP2_Mu_C_sf"/>
</dbReference>
<sequence>MAIDGLIILDNTGRPIIQSGFRSVSAAYPSLHIDALNDALAKGDADPVIHVPALHTNAPCACCHVRHGDIRIVCPISGDIDPLFAFAFMQTFMETLREYFSSVSAAVLMGNFDVVYQLLEEMLDSGAGHPLTTSPNALRDIVIPPSLLNKLLGAANMGYASANAAAAFSSPIPWRKAGLRYTNNEIFFDIEETLKAIVSKRGASLSNSVVGRIQSNCKLSGTPDLTLKFSNSNVLSDCAFHPCVRLGRWTANKILSFVPPDGHFTLMDYRFTPASSTAAQSSIPLPISLDIAFDLTNNPCTFEFNLTSRLTSRAIDGFVAEVKLGDVRCSASTVAGTGGLGSTSGPSGSRDVGWMFDTSSKTLRWEIKAIPPSTRWKLTGTFVSSNGTTPRPTHAVQTRLSISSHTFSSIKVEELKMTGEMYKPYKGVRGNTTCDIEWRW</sequence>
<comment type="subcellular location">
    <subcellularLocation>
        <location evidence="1">Endomembrane system</location>
    </subcellularLocation>
</comment>
<keyword evidence="2 5" id="KW-0813">Transport</keyword>
<dbReference type="Pfam" id="PF01217">
    <property type="entry name" value="Clat_adaptor_s"/>
    <property type="match status" value="1"/>
</dbReference>
<dbReference type="GO" id="GO:0012505">
    <property type="term" value="C:endomembrane system"/>
    <property type="evidence" value="ECO:0007669"/>
    <property type="project" value="UniProtKB-SubCell"/>
</dbReference>
<feature type="domain" description="MHD" evidence="6">
    <location>
        <begin position="183"/>
        <end position="440"/>
    </location>
</feature>
<evidence type="ECO:0000256" key="4">
    <source>
        <dbReference type="ARBA" id="ARBA00023136"/>
    </source>
</evidence>
<dbReference type="SUPFAM" id="SSF49447">
    <property type="entry name" value="Second domain of Mu2 adaptin subunit (ap50) of ap2 adaptor"/>
    <property type="match status" value="1"/>
</dbReference>
<dbReference type="EMBL" id="KN882045">
    <property type="protein sequence ID" value="KIY45989.1"/>
    <property type="molecule type" value="Genomic_DNA"/>
</dbReference>
<dbReference type="GO" id="GO:0006886">
    <property type="term" value="P:intracellular protein transport"/>
    <property type="evidence" value="ECO:0007669"/>
    <property type="project" value="UniProtKB-UniRule"/>
</dbReference>
<evidence type="ECO:0000313" key="7">
    <source>
        <dbReference type="EMBL" id="KIY45989.1"/>
    </source>
</evidence>
<dbReference type="InterPro" id="IPR050431">
    <property type="entry name" value="Adaptor_comp_med_subunit"/>
</dbReference>
<dbReference type="Gene3D" id="3.30.450.60">
    <property type="match status" value="1"/>
</dbReference>
<organism evidence="7 8">
    <name type="scientific">Fistulina hepatica ATCC 64428</name>
    <dbReference type="NCBI Taxonomy" id="1128425"/>
    <lineage>
        <taxon>Eukaryota</taxon>
        <taxon>Fungi</taxon>
        <taxon>Dikarya</taxon>
        <taxon>Basidiomycota</taxon>
        <taxon>Agaricomycotina</taxon>
        <taxon>Agaricomycetes</taxon>
        <taxon>Agaricomycetidae</taxon>
        <taxon>Agaricales</taxon>
        <taxon>Fistulinaceae</taxon>
        <taxon>Fistulina</taxon>
    </lineage>
</organism>
<dbReference type="InterPro" id="IPR028565">
    <property type="entry name" value="MHD"/>
</dbReference>
<evidence type="ECO:0000313" key="8">
    <source>
        <dbReference type="Proteomes" id="UP000054144"/>
    </source>
</evidence>
<dbReference type="Gene3D" id="2.60.40.1170">
    <property type="entry name" value="Mu homology domain, subdomain B"/>
    <property type="match status" value="2"/>
</dbReference>
<dbReference type="InterPro" id="IPR011012">
    <property type="entry name" value="Longin-like_dom_sf"/>
</dbReference>
<dbReference type="InterPro" id="IPR001392">
    <property type="entry name" value="Clathrin_mu"/>
</dbReference>
<dbReference type="GO" id="GO:0030131">
    <property type="term" value="C:clathrin adaptor complex"/>
    <property type="evidence" value="ECO:0007669"/>
    <property type="project" value="UniProtKB-UniRule"/>
</dbReference>
<evidence type="ECO:0000259" key="6">
    <source>
        <dbReference type="PROSITE" id="PS51072"/>
    </source>
</evidence>
<dbReference type="OrthoDB" id="3015251at2759"/>
<dbReference type="GO" id="GO:0016192">
    <property type="term" value="P:vesicle-mediated transport"/>
    <property type="evidence" value="ECO:0007669"/>
    <property type="project" value="InterPro"/>
</dbReference>
<dbReference type="SUPFAM" id="SSF64356">
    <property type="entry name" value="SNARE-like"/>
    <property type="match status" value="1"/>
</dbReference>
<dbReference type="Proteomes" id="UP000054144">
    <property type="component" value="Unassembled WGS sequence"/>
</dbReference>
<keyword evidence="3 5" id="KW-0653">Protein transport</keyword>
<evidence type="ECO:0000256" key="5">
    <source>
        <dbReference type="PIRNR" id="PIRNR005992"/>
    </source>
</evidence>
<comment type="similarity">
    <text evidence="5">Belongs to the adaptor complexes medium subunit family.</text>
</comment>
<keyword evidence="4" id="KW-0472">Membrane</keyword>
<reference evidence="7 8" key="1">
    <citation type="journal article" date="2015" name="Fungal Genet. Biol.">
        <title>Evolution of novel wood decay mechanisms in Agaricales revealed by the genome sequences of Fistulina hepatica and Cylindrobasidium torrendii.</title>
        <authorList>
            <person name="Floudas D."/>
            <person name="Held B.W."/>
            <person name="Riley R."/>
            <person name="Nagy L.G."/>
            <person name="Koehler G."/>
            <person name="Ransdell A.S."/>
            <person name="Younus H."/>
            <person name="Chow J."/>
            <person name="Chiniquy J."/>
            <person name="Lipzen A."/>
            <person name="Tritt A."/>
            <person name="Sun H."/>
            <person name="Haridas S."/>
            <person name="LaButti K."/>
            <person name="Ohm R.A."/>
            <person name="Kues U."/>
            <person name="Blanchette R.A."/>
            <person name="Grigoriev I.V."/>
            <person name="Minto R.E."/>
            <person name="Hibbett D.S."/>
        </authorList>
    </citation>
    <scope>NUCLEOTIDE SEQUENCE [LARGE SCALE GENOMIC DNA]</scope>
    <source>
        <strain evidence="7 8">ATCC 64428</strain>
    </source>
</reference>
<dbReference type="PROSITE" id="PS51072">
    <property type="entry name" value="MHD"/>
    <property type="match status" value="1"/>
</dbReference>
<keyword evidence="8" id="KW-1185">Reference proteome</keyword>
<dbReference type="AlphaFoldDB" id="A0A0D7A6I4"/>